<feature type="binding site" evidence="9">
    <location>
        <begin position="165"/>
        <end position="172"/>
    </location>
    <ligand>
        <name>GTP</name>
        <dbReference type="ChEBI" id="CHEBI:37565"/>
    </ligand>
</feature>
<evidence type="ECO:0000313" key="15">
    <source>
        <dbReference type="Proteomes" id="UP000265882"/>
    </source>
</evidence>
<feature type="binding site" evidence="9">
    <location>
        <begin position="190"/>
        <end position="194"/>
    </location>
    <ligand>
        <name>GTP</name>
        <dbReference type="ChEBI" id="CHEBI:37565"/>
    </ligand>
</feature>
<dbReference type="HAMAP" id="MF_01454">
    <property type="entry name" value="GTPase_Obg"/>
    <property type="match status" value="1"/>
</dbReference>
<dbReference type="InterPro" id="IPR031167">
    <property type="entry name" value="G_OBG"/>
</dbReference>
<evidence type="ECO:0000256" key="7">
    <source>
        <dbReference type="ARBA" id="ARBA00022842"/>
    </source>
</evidence>
<dbReference type="PRINTS" id="PR00326">
    <property type="entry name" value="GTP1OBG"/>
</dbReference>
<protein>
    <recommendedName>
        <fullName evidence="9">GTPase Obg</fullName>
        <ecNumber evidence="9">3.6.5.-</ecNumber>
    </recommendedName>
    <alternativeName>
        <fullName evidence="9">GTP-binding protein Obg</fullName>
    </alternativeName>
</protein>
<dbReference type="GO" id="GO:0003924">
    <property type="term" value="F:GTPase activity"/>
    <property type="evidence" value="ECO:0007669"/>
    <property type="project" value="UniProtKB-UniRule"/>
</dbReference>
<organism evidence="14 15">
    <name type="scientific">Abyssobacteria bacterium (strain SURF_5)</name>
    <dbReference type="NCBI Taxonomy" id="2093360"/>
    <lineage>
        <taxon>Bacteria</taxon>
        <taxon>Pseudomonadati</taxon>
        <taxon>Candidatus Hydrogenedentota</taxon>
        <taxon>Candidatus Abyssobacteria</taxon>
    </lineage>
</organism>
<dbReference type="InterPro" id="IPR045086">
    <property type="entry name" value="OBG_GTPase"/>
</dbReference>
<evidence type="ECO:0000256" key="10">
    <source>
        <dbReference type="SAM" id="MobiDB-lite"/>
    </source>
</evidence>
<comment type="caution">
    <text evidence="14">The sequence shown here is derived from an EMBL/GenBank/DDBJ whole genome shotgun (WGS) entry which is preliminary data.</text>
</comment>
<keyword evidence="8 9" id="KW-0342">GTP-binding</keyword>
<dbReference type="GO" id="GO:0042254">
    <property type="term" value="P:ribosome biogenesis"/>
    <property type="evidence" value="ECO:0007669"/>
    <property type="project" value="UniProtKB-UniRule"/>
</dbReference>
<dbReference type="InterPro" id="IPR005225">
    <property type="entry name" value="Small_GTP-bd"/>
</dbReference>
<evidence type="ECO:0000313" key="14">
    <source>
        <dbReference type="EMBL" id="RJP20567.1"/>
    </source>
</evidence>
<evidence type="ECO:0000256" key="5">
    <source>
        <dbReference type="ARBA" id="ARBA00022741"/>
    </source>
</evidence>
<dbReference type="SUPFAM" id="SSF102741">
    <property type="entry name" value="Obg GTP-binding protein C-terminal domain"/>
    <property type="match status" value="1"/>
</dbReference>
<evidence type="ECO:0000256" key="9">
    <source>
        <dbReference type="HAMAP-Rule" id="MF_01454"/>
    </source>
</evidence>
<keyword evidence="3 9" id="KW-0963">Cytoplasm</keyword>
<dbReference type="Pfam" id="PF09269">
    <property type="entry name" value="DUF1967"/>
    <property type="match status" value="1"/>
</dbReference>
<keyword evidence="5 9" id="KW-0547">Nucleotide-binding</keyword>
<dbReference type="Gene3D" id="3.30.300.350">
    <property type="entry name" value="GTP-binding protein OBG, C-terminal domain"/>
    <property type="match status" value="1"/>
</dbReference>
<dbReference type="NCBIfam" id="NF008955">
    <property type="entry name" value="PRK12297.1"/>
    <property type="match status" value="1"/>
</dbReference>
<comment type="subunit">
    <text evidence="9">Monomer.</text>
</comment>
<dbReference type="InterPro" id="IPR014100">
    <property type="entry name" value="GTP-bd_Obg/CgtA"/>
</dbReference>
<dbReference type="PANTHER" id="PTHR11702">
    <property type="entry name" value="DEVELOPMENTALLY REGULATED GTP-BINDING PROTEIN-RELATED"/>
    <property type="match status" value="1"/>
</dbReference>
<dbReference type="InterPro" id="IPR006169">
    <property type="entry name" value="GTP1_OBG_dom"/>
</dbReference>
<reference evidence="14 15" key="1">
    <citation type="journal article" date="2017" name="ISME J.">
        <title>Energy and carbon metabolisms in a deep terrestrial subsurface fluid microbial community.</title>
        <authorList>
            <person name="Momper L."/>
            <person name="Jungbluth S.P."/>
            <person name="Lee M.D."/>
            <person name="Amend J.P."/>
        </authorList>
    </citation>
    <scope>NUCLEOTIDE SEQUENCE [LARGE SCALE GENOMIC DNA]</scope>
    <source>
        <strain evidence="14">SURF_5</strain>
    </source>
</reference>
<dbReference type="InterPro" id="IPR015349">
    <property type="entry name" value="OCT_dom"/>
</dbReference>
<feature type="domain" description="OBG-type G" evidence="11">
    <location>
        <begin position="159"/>
        <end position="327"/>
    </location>
</feature>
<dbReference type="InterPro" id="IPR027417">
    <property type="entry name" value="P-loop_NTPase"/>
</dbReference>
<dbReference type="PROSITE" id="PS51881">
    <property type="entry name" value="OCT"/>
    <property type="match status" value="1"/>
</dbReference>
<feature type="binding site" evidence="9">
    <location>
        <position position="172"/>
    </location>
    <ligand>
        <name>Mg(2+)</name>
        <dbReference type="ChEBI" id="CHEBI:18420"/>
    </ligand>
</feature>
<evidence type="ECO:0000256" key="4">
    <source>
        <dbReference type="ARBA" id="ARBA00022723"/>
    </source>
</evidence>
<dbReference type="NCBIfam" id="TIGR02729">
    <property type="entry name" value="Obg_CgtA"/>
    <property type="match status" value="1"/>
</dbReference>
<proteinExistence type="inferred from homology"/>
<dbReference type="SUPFAM" id="SSF52540">
    <property type="entry name" value="P-loop containing nucleoside triphosphate hydrolases"/>
    <property type="match status" value="1"/>
</dbReference>
<dbReference type="AlphaFoldDB" id="A0A3A4NJ33"/>
<dbReference type="GO" id="GO:0005737">
    <property type="term" value="C:cytoplasm"/>
    <property type="evidence" value="ECO:0007669"/>
    <property type="project" value="UniProtKB-SubCell"/>
</dbReference>
<dbReference type="GO" id="GO:0000287">
    <property type="term" value="F:magnesium ion binding"/>
    <property type="evidence" value="ECO:0007669"/>
    <property type="project" value="InterPro"/>
</dbReference>
<evidence type="ECO:0000256" key="1">
    <source>
        <dbReference type="ARBA" id="ARBA00001946"/>
    </source>
</evidence>
<feature type="domain" description="OCT" evidence="12">
    <location>
        <begin position="338"/>
        <end position="421"/>
    </location>
</feature>
<dbReference type="NCBIfam" id="TIGR03595">
    <property type="entry name" value="Obg_CgtA_exten"/>
    <property type="match status" value="1"/>
</dbReference>
<dbReference type="NCBIfam" id="TIGR00231">
    <property type="entry name" value="small_GTP"/>
    <property type="match status" value="1"/>
</dbReference>
<feature type="binding site" evidence="9">
    <location>
        <begin position="279"/>
        <end position="282"/>
    </location>
    <ligand>
        <name>GTP</name>
        <dbReference type="ChEBI" id="CHEBI:37565"/>
    </ligand>
</feature>
<feature type="domain" description="Obg" evidence="13">
    <location>
        <begin position="1"/>
        <end position="158"/>
    </location>
</feature>
<dbReference type="InterPro" id="IPR036346">
    <property type="entry name" value="GTP-bd_prot_GTP1/OBG_C_sf"/>
</dbReference>
<keyword evidence="6 9" id="KW-0378">Hydrolase</keyword>
<evidence type="ECO:0000259" key="13">
    <source>
        <dbReference type="PROSITE" id="PS51883"/>
    </source>
</evidence>
<evidence type="ECO:0000256" key="3">
    <source>
        <dbReference type="ARBA" id="ARBA00022490"/>
    </source>
</evidence>
<evidence type="ECO:0000256" key="8">
    <source>
        <dbReference type="ARBA" id="ARBA00023134"/>
    </source>
</evidence>
<comment type="subcellular location">
    <subcellularLocation>
        <location evidence="9">Cytoplasm</location>
    </subcellularLocation>
</comment>
<dbReference type="InterPro" id="IPR006073">
    <property type="entry name" value="GTP-bd"/>
</dbReference>
<dbReference type="GO" id="GO:0043022">
    <property type="term" value="F:ribosome binding"/>
    <property type="evidence" value="ECO:0007669"/>
    <property type="project" value="UniProtKB-ARBA"/>
</dbReference>
<dbReference type="InterPro" id="IPR036726">
    <property type="entry name" value="GTP1_OBG_dom_sf"/>
</dbReference>
<dbReference type="FunFam" id="2.70.210.12:FF:000001">
    <property type="entry name" value="GTPase Obg"/>
    <property type="match status" value="1"/>
</dbReference>
<feature type="binding site" evidence="9">
    <location>
        <position position="192"/>
    </location>
    <ligand>
        <name>Mg(2+)</name>
        <dbReference type="ChEBI" id="CHEBI:18420"/>
    </ligand>
</feature>
<dbReference type="PANTHER" id="PTHR11702:SF31">
    <property type="entry name" value="MITOCHONDRIAL RIBOSOME-ASSOCIATED GTPASE 2"/>
    <property type="match status" value="1"/>
</dbReference>
<dbReference type="NCBIfam" id="NF008954">
    <property type="entry name" value="PRK12296.1"/>
    <property type="match status" value="1"/>
</dbReference>
<sequence length="422" mass="46876">MFIDRVKIKVQAGDGGNGCVSFRREKYVPRGGPDGGNGGDGGSVILKVDPSVATLVDLKYNPLQRAQRGEHGKGKNKDGRRGEDIFVSVPPGTVVHDEETGEVLADLIREGQTCIAARGGQGGRGNRSLANFHNRLPRFAELGEPGEERSLRLELKILADIAIIGLPNSGKSTLLSKITEAHPRIANYPFTTLSPNLGVVDAEDYKRFVVADIPGLIEGAHKGVGLGHDFLRHIERTKVLVVLLDGAESDPVTDYQILTNELRLHNETLTRKPQIITINKMDREGSKKKWTAARKKLVKYKFPLAAVSALTGEGLDELVRLMTAAVEHEREQRPEPAPLLEMSKRYTFRPEIGVRKRGRVFEVSGDKPEKWVMMTDFENDEAVNHLRRRLSHLDLDAALKREGAEGKTVLRIKDHEFEYQLE</sequence>
<dbReference type="NCBIfam" id="NF008956">
    <property type="entry name" value="PRK12299.1"/>
    <property type="match status" value="1"/>
</dbReference>
<feature type="compositionally biased region" description="Basic and acidic residues" evidence="10">
    <location>
        <begin position="67"/>
        <end position="84"/>
    </location>
</feature>
<comment type="cofactor">
    <cofactor evidence="1 9">
        <name>Mg(2+)</name>
        <dbReference type="ChEBI" id="CHEBI:18420"/>
    </cofactor>
</comment>
<name>A0A3A4NJ33_ABYX5</name>
<dbReference type="Pfam" id="PF01926">
    <property type="entry name" value="MMR_HSR1"/>
    <property type="match status" value="1"/>
</dbReference>
<feature type="binding site" evidence="9">
    <location>
        <begin position="212"/>
        <end position="215"/>
    </location>
    <ligand>
        <name>GTP</name>
        <dbReference type="ChEBI" id="CHEBI:37565"/>
    </ligand>
</feature>
<dbReference type="CDD" id="cd01898">
    <property type="entry name" value="Obg"/>
    <property type="match status" value="1"/>
</dbReference>
<dbReference type="EC" id="3.6.5.-" evidence="9"/>
<dbReference type="EMBL" id="QZKU01000076">
    <property type="protein sequence ID" value="RJP20567.1"/>
    <property type="molecule type" value="Genomic_DNA"/>
</dbReference>
<dbReference type="Gene3D" id="3.40.50.300">
    <property type="entry name" value="P-loop containing nucleotide triphosphate hydrolases"/>
    <property type="match status" value="1"/>
</dbReference>
<dbReference type="InterPro" id="IPR006074">
    <property type="entry name" value="GTP1-OBG_CS"/>
</dbReference>
<dbReference type="Pfam" id="PF01018">
    <property type="entry name" value="GTP1_OBG"/>
    <property type="match status" value="1"/>
</dbReference>
<feature type="region of interest" description="Disordered" evidence="10">
    <location>
        <begin position="63"/>
        <end position="88"/>
    </location>
</feature>
<dbReference type="PROSITE" id="PS00905">
    <property type="entry name" value="GTP1_OBG"/>
    <property type="match status" value="1"/>
</dbReference>
<dbReference type="SUPFAM" id="SSF82051">
    <property type="entry name" value="Obg GTP-binding protein N-terminal domain"/>
    <property type="match status" value="1"/>
</dbReference>
<dbReference type="PROSITE" id="PS51710">
    <property type="entry name" value="G_OBG"/>
    <property type="match status" value="1"/>
</dbReference>
<dbReference type="GO" id="GO:0005525">
    <property type="term" value="F:GTP binding"/>
    <property type="evidence" value="ECO:0007669"/>
    <property type="project" value="UniProtKB-UniRule"/>
</dbReference>
<keyword evidence="4 9" id="KW-0479">Metal-binding</keyword>
<accession>A0A3A4NJ33</accession>
<evidence type="ECO:0000259" key="12">
    <source>
        <dbReference type="PROSITE" id="PS51881"/>
    </source>
</evidence>
<comment type="similarity">
    <text evidence="2 9">Belongs to the TRAFAC class OBG-HflX-like GTPase superfamily. OBG GTPase family.</text>
</comment>
<dbReference type="Proteomes" id="UP000265882">
    <property type="component" value="Unassembled WGS sequence"/>
</dbReference>
<gene>
    <name evidence="14" type="primary">obgE</name>
    <name evidence="9" type="synonym">obg</name>
    <name evidence="14" type="ORF">C4520_11285</name>
</gene>
<evidence type="ECO:0000256" key="6">
    <source>
        <dbReference type="ARBA" id="ARBA00022801"/>
    </source>
</evidence>
<evidence type="ECO:0000256" key="2">
    <source>
        <dbReference type="ARBA" id="ARBA00007699"/>
    </source>
</evidence>
<keyword evidence="7 9" id="KW-0460">Magnesium</keyword>
<dbReference type="Gene3D" id="2.70.210.12">
    <property type="entry name" value="GTP1/OBG domain"/>
    <property type="match status" value="1"/>
</dbReference>
<dbReference type="PROSITE" id="PS51883">
    <property type="entry name" value="OBG"/>
    <property type="match status" value="1"/>
</dbReference>
<evidence type="ECO:0000259" key="11">
    <source>
        <dbReference type="PROSITE" id="PS51710"/>
    </source>
</evidence>
<comment type="function">
    <text evidence="9">An essential GTPase which binds GTP, GDP and possibly (p)ppGpp with moderate affinity, with high nucleotide exchange rates and a fairly low GTP hydrolysis rate. Plays a role in control of the cell cycle, stress response, ribosome biogenesis and in those bacteria that undergo differentiation, in morphogenesis control.</text>
</comment>
<feature type="binding site" evidence="9">
    <location>
        <begin position="308"/>
        <end position="310"/>
    </location>
    <ligand>
        <name>GTP</name>
        <dbReference type="ChEBI" id="CHEBI:37565"/>
    </ligand>
</feature>